<dbReference type="SUPFAM" id="SSF51569">
    <property type="entry name" value="Aldolase"/>
    <property type="match status" value="1"/>
</dbReference>
<keyword evidence="9 12" id="KW-0456">Lyase</keyword>
<comment type="catalytic activity">
    <reaction evidence="11 12">
        <text>L-aspartate 4-semialdehyde + pyruvate = (2S,4S)-4-hydroxy-2,3,4,5-tetrahydrodipicolinate + H2O + H(+)</text>
        <dbReference type="Rhea" id="RHEA:34171"/>
        <dbReference type="ChEBI" id="CHEBI:15361"/>
        <dbReference type="ChEBI" id="CHEBI:15377"/>
        <dbReference type="ChEBI" id="CHEBI:15378"/>
        <dbReference type="ChEBI" id="CHEBI:67139"/>
        <dbReference type="ChEBI" id="CHEBI:537519"/>
        <dbReference type="EC" id="4.3.3.7"/>
    </reaction>
</comment>
<dbReference type="PROSITE" id="PS00666">
    <property type="entry name" value="DHDPS_2"/>
    <property type="match status" value="1"/>
</dbReference>
<evidence type="ECO:0000256" key="14">
    <source>
        <dbReference type="PIRSR" id="PIRSR001365-1"/>
    </source>
</evidence>
<keyword evidence="5 12" id="KW-0963">Cytoplasm</keyword>
<dbReference type="GO" id="GO:0009089">
    <property type="term" value="P:lysine biosynthetic process via diaminopimelate"/>
    <property type="evidence" value="ECO:0007669"/>
    <property type="project" value="UniProtKB-UniRule"/>
</dbReference>
<feature type="site" description="Part of a proton relay during catalysis" evidence="12">
    <location>
        <position position="112"/>
    </location>
</feature>
<dbReference type="GO" id="GO:0008840">
    <property type="term" value="F:4-hydroxy-tetrahydrodipicolinate synthase activity"/>
    <property type="evidence" value="ECO:0007669"/>
    <property type="project" value="UniProtKB-UniRule"/>
</dbReference>
<dbReference type="PIRSF" id="PIRSF001365">
    <property type="entry name" value="DHDPS"/>
    <property type="match status" value="1"/>
</dbReference>
<dbReference type="InterPro" id="IPR002220">
    <property type="entry name" value="DapA-like"/>
</dbReference>
<dbReference type="InterPro" id="IPR020625">
    <property type="entry name" value="Schiff_base-form_aldolases_AS"/>
</dbReference>
<accession>A0A075JDX0</accession>
<dbReference type="PANTHER" id="PTHR12128">
    <property type="entry name" value="DIHYDRODIPICOLINATE SYNTHASE"/>
    <property type="match status" value="1"/>
</dbReference>
<comment type="subcellular location">
    <subcellularLocation>
        <location evidence="12">Cytoplasm</location>
    </subcellularLocation>
</comment>
<dbReference type="InterPro" id="IPR005263">
    <property type="entry name" value="DapA"/>
</dbReference>
<evidence type="ECO:0000256" key="8">
    <source>
        <dbReference type="ARBA" id="ARBA00023154"/>
    </source>
</evidence>
<dbReference type="HAMAP" id="MF_00418">
    <property type="entry name" value="DapA"/>
    <property type="match status" value="1"/>
</dbReference>
<keyword evidence="10 12" id="KW-0704">Schiff base</keyword>
<evidence type="ECO:0000256" key="13">
    <source>
        <dbReference type="PIRNR" id="PIRNR001365"/>
    </source>
</evidence>
<evidence type="ECO:0000313" key="17">
    <source>
        <dbReference type="Proteomes" id="UP000027986"/>
    </source>
</evidence>
<dbReference type="NCBIfam" id="TIGR00674">
    <property type="entry name" value="dapA"/>
    <property type="match status" value="1"/>
</dbReference>
<protein>
    <recommendedName>
        <fullName evidence="4 12">4-hydroxy-tetrahydrodipicolinate synthase</fullName>
        <shortName evidence="12">HTPA synthase</shortName>
        <ecNumber evidence="4 12">4.3.3.7</ecNumber>
    </recommendedName>
</protein>
<feature type="active site" description="Schiff-base intermediate with substrate" evidence="12 14">
    <location>
        <position position="166"/>
    </location>
</feature>
<dbReference type="KEGG" id="dni:HX89_05615"/>
<dbReference type="Proteomes" id="UP000027986">
    <property type="component" value="Chromosome"/>
</dbReference>
<sequence length="296" mass="30771">MTTTTPFGRMVTAMVTPMKPDGSIDYDGVKKLAEHLVANGHDGLVVNGTTGESATTTDEENIETVRAVADAVKGRAAITAGVGTNDTAHSVRAAKALADAGADAVLVVTPYYNKPTQAGIVEHFKAVVGATDLPAMAYDIPGRSGTALASDTIRQLATIDQVRAVKDAKGDFFEATKLMDETDLLWYSGDDVVNLAWLALGAVGVVSVVGHVAGNEFRAMIDAVDAGDLATARAIHTKLIPAIDALMNTSQGAIMVKAALKEQGVIDSDAIRLPLLPADEAMYAVLRDGLTKAGLL</sequence>
<feature type="binding site" evidence="12 15">
    <location>
        <position position="50"/>
    </location>
    <ligand>
        <name>pyruvate</name>
        <dbReference type="ChEBI" id="CHEBI:15361"/>
    </ligand>
</feature>
<dbReference type="PROSITE" id="PS00665">
    <property type="entry name" value="DHDPS_1"/>
    <property type="match status" value="1"/>
</dbReference>
<feature type="binding site" evidence="12 15">
    <location>
        <position position="206"/>
    </location>
    <ligand>
        <name>pyruvate</name>
        <dbReference type="ChEBI" id="CHEBI:15361"/>
    </ligand>
</feature>
<evidence type="ECO:0000256" key="3">
    <source>
        <dbReference type="ARBA" id="ARBA00007592"/>
    </source>
</evidence>
<evidence type="ECO:0000256" key="10">
    <source>
        <dbReference type="ARBA" id="ARBA00023270"/>
    </source>
</evidence>
<evidence type="ECO:0000256" key="6">
    <source>
        <dbReference type="ARBA" id="ARBA00022605"/>
    </source>
</evidence>
<dbReference type="PANTHER" id="PTHR12128:SF66">
    <property type="entry name" value="4-HYDROXY-2-OXOGLUTARATE ALDOLASE, MITOCHONDRIAL"/>
    <property type="match status" value="1"/>
</dbReference>
<dbReference type="RefSeq" id="WP_038567641.1">
    <property type="nucleotide sequence ID" value="NZ_CP008889.1"/>
</dbReference>
<reference evidence="16 17" key="1">
    <citation type="submission" date="2014-07" db="EMBL/GenBank/DDBJ databases">
        <title>Genome Sequencing of Dermacoccus nishinomiyaensis.</title>
        <authorList>
            <person name="Hong K.W."/>
            <person name="Chan K.G."/>
        </authorList>
    </citation>
    <scope>NUCLEOTIDE SEQUENCE [LARGE SCALE GENOMIC DNA]</scope>
    <source>
        <strain evidence="16 17">M25</strain>
    </source>
</reference>
<keyword evidence="8 12" id="KW-0457">Lysine biosynthesis</keyword>
<dbReference type="UniPathway" id="UPA00034">
    <property type="reaction ID" value="UER00017"/>
</dbReference>
<evidence type="ECO:0000256" key="7">
    <source>
        <dbReference type="ARBA" id="ARBA00022915"/>
    </source>
</evidence>
<evidence type="ECO:0000256" key="15">
    <source>
        <dbReference type="PIRSR" id="PIRSR001365-2"/>
    </source>
</evidence>
<dbReference type="AlphaFoldDB" id="A0A075JDX0"/>
<evidence type="ECO:0000256" key="2">
    <source>
        <dbReference type="ARBA" id="ARBA00005120"/>
    </source>
</evidence>
<dbReference type="HOGENOM" id="CLU_049343_7_1_11"/>
<keyword evidence="7 12" id="KW-0220">Diaminopimelate biosynthesis</keyword>
<keyword evidence="17" id="KW-1185">Reference proteome</keyword>
<evidence type="ECO:0000313" key="16">
    <source>
        <dbReference type="EMBL" id="AIF40506.1"/>
    </source>
</evidence>
<evidence type="ECO:0000256" key="9">
    <source>
        <dbReference type="ARBA" id="ARBA00023239"/>
    </source>
</evidence>
<dbReference type="eggNOG" id="COG0329">
    <property type="taxonomic scope" value="Bacteria"/>
</dbReference>
<evidence type="ECO:0000256" key="5">
    <source>
        <dbReference type="ARBA" id="ARBA00022490"/>
    </source>
</evidence>
<feature type="site" description="Part of a proton relay during catalysis" evidence="12">
    <location>
        <position position="49"/>
    </location>
</feature>
<comment type="similarity">
    <text evidence="3 12 13">Belongs to the DapA family.</text>
</comment>
<dbReference type="Gene3D" id="3.20.20.70">
    <property type="entry name" value="Aldolase class I"/>
    <property type="match status" value="1"/>
</dbReference>
<dbReference type="GO" id="GO:0005829">
    <property type="term" value="C:cytosol"/>
    <property type="evidence" value="ECO:0007669"/>
    <property type="project" value="TreeGrafter"/>
</dbReference>
<dbReference type="EMBL" id="CP008889">
    <property type="protein sequence ID" value="AIF40506.1"/>
    <property type="molecule type" value="Genomic_DNA"/>
</dbReference>
<organism evidence="16 17">
    <name type="scientific">Dermacoccus nishinomiyaensis</name>
    <dbReference type="NCBI Taxonomy" id="1274"/>
    <lineage>
        <taxon>Bacteria</taxon>
        <taxon>Bacillati</taxon>
        <taxon>Actinomycetota</taxon>
        <taxon>Actinomycetes</taxon>
        <taxon>Micrococcales</taxon>
        <taxon>Dermacoccaceae</taxon>
        <taxon>Dermacoccus</taxon>
    </lineage>
</organism>
<dbReference type="SMART" id="SM01130">
    <property type="entry name" value="DHDPS"/>
    <property type="match status" value="1"/>
</dbReference>
<dbReference type="InterPro" id="IPR020624">
    <property type="entry name" value="Schiff_base-form_aldolases_CS"/>
</dbReference>
<proteinExistence type="inferred from homology"/>
<dbReference type="OrthoDB" id="9782828at2"/>
<dbReference type="PRINTS" id="PR00146">
    <property type="entry name" value="DHPICSNTHASE"/>
</dbReference>
<evidence type="ECO:0000256" key="12">
    <source>
        <dbReference type="HAMAP-Rule" id="MF_00418"/>
    </source>
</evidence>
<dbReference type="Pfam" id="PF00701">
    <property type="entry name" value="DHDPS"/>
    <property type="match status" value="1"/>
</dbReference>
<comment type="function">
    <text evidence="1 12">Catalyzes the condensation of (S)-aspartate-beta-semialdehyde [(S)-ASA] and pyruvate to 4-hydroxy-tetrahydrodipicolinate (HTPA).</text>
</comment>
<feature type="active site" description="Proton donor/acceptor" evidence="12 14">
    <location>
        <position position="138"/>
    </location>
</feature>
<dbReference type="GO" id="GO:0019877">
    <property type="term" value="P:diaminopimelate biosynthetic process"/>
    <property type="evidence" value="ECO:0007669"/>
    <property type="project" value="UniProtKB-UniRule"/>
</dbReference>
<evidence type="ECO:0000256" key="4">
    <source>
        <dbReference type="ARBA" id="ARBA00012086"/>
    </source>
</evidence>
<dbReference type="EC" id="4.3.3.7" evidence="4 12"/>
<dbReference type="CDD" id="cd00950">
    <property type="entry name" value="DHDPS"/>
    <property type="match status" value="1"/>
</dbReference>
<evidence type="ECO:0000256" key="1">
    <source>
        <dbReference type="ARBA" id="ARBA00003294"/>
    </source>
</evidence>
<gene>
    <name evidence="12" type="primary">dapA</name>
    <name evidence="16" type="ORF">HX89_05615</name>
</gene>
<evidence type="ECO:0000256" key="11">
    <source>
        <dbReference type="ARBA" id="ARBA00047836"/>
    </source>
</evidence>
<name>A0A075JDX0_9MICO</name>
<comment type="caution">
    <text evidence="12">Was originally thought to be a dihydrodipicolinate synthase (DHDPS), catalyzing the condensation of (S)-aspartate-beta-semialdehyde [(S)-ASA] and pyruvate to dihydrodipicolinate (DHDP). However, it was shown in E.coli that the product of the enzymatic reaction is not dihydrodipicolinate but in fact (4S)-4-hydroxy-2,3,4,5-tetrahydro-(2S)-dipicolinic acid (HTPA), and that the consecutive dehydration reaction leading to DHDP is not spontaneous but catalyzed by DapB.</text>
</comment>
<comment type="subunit">
    <text evidence="12">Homotetramer; dimer of dimers.</text>
</comment>
<dbReference type="GeneID" id="41840662"/>
<dbReference type="InterPro" id="IPR013785">
    <property type="entry name" value="Aldolase_TIM"/>
</dbReference>
<keyword evidence="6 12" id="KW-0028">Amino-acid biosynthesis</keyword>
<comment type="pathway">
    <text evidence="2 12">Amino-acid biosynthesis; L-lysine biosynthesis via DAP pathway; (S)-tetrahydrodipicolinate from L-aspartate: step 3/4.</text>
</comment>